<sequence length="218" mass="25325">MASEIDLRKQENARLMAENAELKARIMKLEQGSRKPQNNSSKHVINSRAGQADKKLARENAKTLKNLFYGFLIINIIYILIRIFYFYSTFTTWVAVKYFTTTGITLYLGYQLLLFGSPRYQNGILISPGNDLAAKGLTEYMFDVIHVTWCIHMLSIVWESAWWFYLIIPGYAIYKAWDVLLRPYYGANTNETPGLSKRQQKKQQRQESGTSKVKYVKH</sequence>
<keyword evidence="4" id="KW-0256">Endoplasmic reticulum</keyword>
<dbReference type="GO" id="GO:0006624">
    <property type="term" value="P:vacuolar protein processing"/>
    <property type="evidence" value="ECO:0007669"/>
    <property type="project" value="TreeGrafter"/>
</dbReference>
<dbReference type="Proteomes" id="UP000789739">
    <property type="component" value="Unassembled WGS sequence"/>
</dbReference>
<dbReference type="PANTHER" id="PTHR13505:SF7">
    <property type="entry name" value="TRANSMEMBRANE PROTEIN 208"/>
    <property type="match status" value="1"/>
</dbReference>
<name>A0A9N9CW65_9GLOM</name>
<keyword evidence="11" id="KW-1185">Reference proteome</keyword>
<keyword evidence="7" id="KW-0175">Coiled coil</keyword>
<evidence type="ECO:0000256" key="5">
    <source>
        <dbReference type="ARBA" id="ARBA00022989"/>
    </source>
</evidence>
<feature type="coiled-coil region" evidence="7">
    <location>
        <begin position="5"/>
        <end position="32"/>
    </location>
</feature>
<feature type="region of interest" description="Disordered" evidence="8">
    <location>
        <begin position="192"/>
        <end position="218"/>
    </location>
</feature>
<protein>
    <submittedName>
        <fullName evidence="10">2640_t:CDS:1</fullName>
    </submittedName>
</protein>
<organism evidence="10 11">
    <name type="scientific">Paraglomus brasilianum</name>
    <dbReference type="NCBI Taxonomy" id="144538"/>
    <lineage>
        <taxon>Eukaryota</taxon>
        <taxon>Fungi</taxon>
        <taxon>Fungi incertae sedis</taxon>
        <taxon>Mucoromycota</taxon>
        <taxon>Glomeromycotina</taxon>
        <taxon>Glomeromycetes</taxon>
        <taxon>Paraglomerales</taxon>
        <taxon>Paraglomeraceae</taxon>
        <taxon>Paraglomus</taxon>
    </lineage>
</organism>
<evidence type="ECO:0000256" key="9">
    <source>
        <dbReference type="SAM" id="Phobius"/>
    </source>
</evidence>
<feature type="compositionally biased region" description="Polar residues" evidence="8">
    <location>
        <begin position="34"/>
        <end position="44"/>
    </location>
</feature>
<comment type="similarity">
    <text evidence="2">Belongs to the TMEM208 family.</text>
</comment>
<evidence type="ECO:0000313" key="11">
    <source>
        <dbReference type="Proteomes" id="UP000789739"/>
    </source>
</evidence>
<feature type="transmembrane region" description="Helical" evidence="9">
    <location>
        <begin position="93"/>
        <end position="115"/>
    </location>
</feature>
<dbReference type="EMBL" id="CAJVPI010001479">
    <property type="protein sequence ID" value="CAG8614751.1"/>
    <property type="molecule type" value="Genomic_DNA"/>
</dbReference>
<dbReference type="GO" id="GO:0005789">
    <property type="term" value="C:endoplasmic reticulum membrane"/>
    <property type="evidence" value="ECO:0007669"/>
    <property type="project" value="UniProtKB-SubCell"/>
</dbReference>
<dbReference type="Pfam" id="PF05620">
    <property type="entry name" value="TMEM208_SND2"/>
    <property type="match status" value="1"/>
</dbReference>
<gene>
    <name evidence="10" type="ORF">PBRASI_LOCUS8369</name>
</gene>
<evidence type="ECO:0000256" key="7">
    <source>
        <dbReference type="SAM" id="Coils"/>
    </source>
</evidence>
<reference evidence="10" key="1">
    <citation type="submission" date="2021-06" db="EMBL/GenBank/DDBJ databases">
        <authorList>
            <person name="Kallberg Y."/>
            <person name="Tangrot J."/>
            <person name="Rosling A."/>
        </authorList>
    </citation>
    <scope>NUCLEOTIDE SEQUENCE</scope>
    <source>
        <strain evidence="10">BR232B</strain>
    </source>
</reference>
<evidence type="ECO:0000256" key="1">
    <source>
        <dbReference type="ARBA" id="ARBA00004477"/>
    </source>
</evidence>
<evidence type="ECO:0000256" key="2">
    <source>
        <dbReference type="ARBA" id="ARBA00009950"/>
    </source>
</evidence>
<accession>A0A9N9CW65</accession>
<dbReference type="GO" id="GO:0005773">
    <property type="term" value="C:vacuole"/>
    <property type="evidence" value="ECO:0007669"/>
    <property type="project" value="GOC"/>
</dbReference>
<evidence type="ECO:0000256" key="6">
    <source>
        <dbReference type="ARBA" id="ARBA00023136"/>
    </source>
</evidence>
<keyword evidence="6 9" id="KW-0472">Membrane</keyword>
<keyword evidence="3 9" id="KW-0812">Transmembrane</keyword>
<feature type="transmembrane region" description="Helical" evidence="9">
    <location>
        <begin position="67"/>
        <end position="87"/>
    </location>
</feature>
<dbReference type="AlphaFoldDB" id="A0A9N9CW65"/>
<evidence type="ECO:0000256" key="8">
    <source>
        <dbReference type="SAM" id="MobiDB-lite"/>
    </source>
</evidence>
<comment type="caution">
    <text evidence="10">The sequence shown here is derived from an EMBL/GenBank/DDBJ whole genome shotgun (WGS) entry which is preliminary data.</text>
</comment>
<dbReference type="PANTHER" id="PTHR13505">
    <property type="entry name" value="TRANSMEMBRANE PROTEIN 208"/>
    <property type="match status" value="1"/>
</dbReference>
<comment type="subcellular location">
    <subcellularLocation>
        <location evidence="1">Endoplasmic reticulum membrane</location>
        <topology evidence="1">Multi-pass membrane protein</topology>
    </subcellularLocation>
</comment>
<evidence type="ECO:0000256" key="4">
    <source>
        <dbReference type="ARBA" id="ARBA00022824"/>
    </source>
</evidence>
<dbReference type="InterPro" id="IPR008506">
    <property type="entry name" value="SND2/TMEM208"/>
</dbReference>
<dbReference type="OrthoDB" id="276296at2759"/>
<proteinExistence type="inferred from homology"/>
<keyword evidence="5 9" id="KW-1133">Transmembrane helix</keyword>
<feature type="region of interest" description="Disordered" evidence="8">
    <location>
        <begin position="32"/>
        <end position="51"/>
    </location>
</feature>
<evidence type="ECO:0000256" key="3">
    <source>
        <dbReference type="ARBA" id="ARBA00022692"/>
    </source>
</evidence>
<evidence type="ECO:0000313" key="10">
    <source>
        <dbReference type="EMBL" id="CAG8614751.1"/>
    </source>
</evidence>